<dbReference type="InterPro" id="IPR051783">
    <property type="entry name" value="NAD(P)-dependent_oxidoreduct"/>
</dbReference>
<feature type="domain" description="NAD-dependent epimerase/dehydratase" evidence="1">
    <location>
        <begin position="88"/>
        <end position="200"/>
    </location>
</feature>
<accession>A0ABW6ZXX9</accession>
<name>A0ABW6ZXX9_9HYPH</name>
<dbReference type="PANTHER" id="PTHR48079:SF6">
    <property type="entry name" value="NAD(P)-BINDING DOMAIN-CONTAINING PROTEIN-RELATED"/>
    <property type="match status" value="1"/>
</dbReference>
<evidence type="ECO:0000259" key="1">
    <source>
        <dbReference type="Pfam" id="PF01370"/>
    </source>
</evidence>
<dbReference type="RefSeq" id="WP_393993347.1">
    <property type="nucleotide sequence ID" value="NZ_JBAFVH010000008.1"/>
</dbReference>
<dbReference type="SUPFAM" id="SSF51735">
    <property type="entry name" value="NAD(P)-binding Rossmann-fold domains"/>
    <property type="match status" value="1"/>
</dbReference>
<organism evidence="2 3">
    <name type="scientific">Xanthobacter oligotrophicus</name>
    <dbReference type="NCBI Taxonomy" id="2607286"/>
    <lineage>
        <taxon>Bacteria</taxon>
        <taxon>Pseudomonadati</taxon>
        <taxon>Pseudomonadota</taxon>
        <taxon>Alphaproteobacteria</taxon>
        <taxon>Hyphomicrobiales</taxon>
        <taxon>Xanthobacteraceae</taxon>
        <taxon>Xanthobacter</taxon>
    </lineage>
</organism>
<sequence>MTTLAALGFGYCVRHLVAGEPAAFSRVIGTARTEERLAALPTGVEPFLFDGENLSAVLADALAGTDLIIASAPPDARGDPILRCAGTLLEAGRLSQVVYLTTLGVYGDHGGGWVDETTPPRAGSPRLERRLAAEDEWFAFGQKRGIPVSVLRLAGIYGPGRNALEQLRAGEARRIDKPGQVFNRIHVADIARTICAVVDRRFDGILNVTDDLPAPPGDPIAYAAGLLGLPVPPAIPFDEAAQNMSPMALTFWAANKRVANRRLKDELGVSLAYPTYREGLTALHDWGA</sequence>
<keyword evidence="3" id="KW-1185">Reference proteome</keyword>
<dbReference type="EC" id="1.1.1.290" evidence="2"/>
<proteinExistence type="predicted"/>
<dbReference type="Proteomes" id="UP001604002">
    <property type="component" value="Unassembled WGS sequence"/>
</dbReference>
<dbReference type="EMBL" id="JBAFVH010000008">
    <property type="protein sequence ID" value="MFG1373616.1"/>
    <property type="molecule type" value="Genomic_DNA"/>
</dbReference>
<dbReference type="Pfam" id="PF01370">
    <property type="entry name" value="Epimerase"/>
    <property type="match status" value="1"/>
</dbReference>
<dbReference type="InterPro" id="IPR001509">
    <property type="entry name" value="Epimerase_deHydtase"/>
</dbReference>
<gene>
    <name evidence="2" type="ORF">V5F32_15690</name>
</gene>
<evidence type="ECO:0000313" key="3">
    <source>
        <dbReference type="Proteomes" id="UP001604002"/>
    </source>
</evidence>
<keyword evidence="2" id="KW-0560">Oxidoreductase</keyword>
<evidence type="ECO:0000313" key="2">
    <source>
        <dbReference type="EMBL" id="MFG1373616.1"/>
    </source>
</evidence>
<dbReference type="CDD" id="cd05266">
    <property type="entry name" value="SDR_a4"/>
    <property type="match status" value="1"/>
</dbReference>
<reference evidence="2 3" key="1">
    <citation type="submission" date="2024-02" db="EMBL/GenBank/DDBJ databases">
        <title>Expansion and revision of Xanthobacter and proposal of Roseixanthobacter gen. nov.</title>
        <authorList>
            <person name="Soltysiak M.P.M."/>
            <person name="Jalihal A."/>
            <person name="Ory A."/>
            <person name="Chrisophersen C."/>
            <person name="Lee A.D."/>
            <person name="Boulton J."/>
            <person name="Springer M."/>
        </authorList>
    </citation>
    <scope>NUCLEOTIDE SEQUENCE [LARGE SCALE GENOMIC DNA]</scope>
    <source>
        <strain evidence="2 3">23A</strain>
    </source>
</reference>
<dbReference type="GO" id="GO:0033711">
    <property type="term" value="F:4-phosphoerythronate dehydrogenase activity"/>
    <property type="evidence" value="ECO:0007669"/>
    <property type="project" value="UniProtKB-EC"/>
</dbReference>
<protein>
    <submittedName>
        <fullName evidence="2">SDR family oxidoreductase</fullName>
        <ecNumber evidence="2">1.1.1.290</ecNumber>
    </submittedName>
</protein>
<dbReference type="Gene3D" id="3.40.50.720">
    <property type="entry name" value="NAD(P)-binding Rossmann-like Domain"/>
    <property type="match status" value="1"/>
</dbReference>
<dbReference type="PANTHER" id="PTHR48079">
    <property type="entry name" value="PROTEIN YEEZ"/>
    <property type="match status" value="1"/>
</dbReference>
<comment type="caution">
    <text evidence="2">The sequence shown here is derived from an EMBL/GenBank/DDBJ whole genome shotgun (WGS) entry which is preliminary data.</text>
</comment>
<dbReference type="InterPro" id="IPR036291">
    <property type="entry name" value="NAD(P)-bd_dom_sf"/>
</dbReference>